<dbReference type="STRING" id="1189612.A33Q_1951"/>
<name>S2E491_INDAL</name>
<comment type="caution">
    <text evidence="1">The sequence shown here is derived from an EMBL/GenBank/DDBJ whole genome shotgun (WGS) entry which is preliminary data.</text>
</comment>
<reference evidence="1 2" key="1">
    <citation type="journal article" date="2013" name="Genome Announc.">
        <title>Draft Genome Sequence of Indibacter alkaliphilus Strain LW1T, Isolated from Lonar Lake, a Haloalkaline Lake in the Buldana District of Maharashtra, India.</title>
        <authorList>
            <person name="Singh A."/>
            <person name="Kumar Jangir P."/>
            <person name="Sharma R."/>
            <person name="Singh A."/>
            <person name="Kumar Pinnaka A."/>
            <person name="Shivaji S."/>
        </authorList>
    </citation>
    <scope>NUCLEOTIDE SEQUENCE [LARGE SCALE GENOMIC DNA]</scope>
    <source>
        <strain evidence="2">CCUG 57479 / KCTC 22604 / LW1</strain>
    </source>
</reference>
<dbReference type="AlphaFoldDB" id="S2E491"/>
<keyword evidence="2" id="KW-1185">Reference proteome</keyword>
<protein>
    <submittedName>
        <fullName evidence="1">Uncharacterized protein</fullName>
    </submittedName>
</protein>
<evidence type="ECO:0000313" key="2">
    <source>
        <dbReference type="Proteomes" id="UP000006073"/>
    </source>
</evidence>
<sequence length="117" mass="13660">MNRALQKCISFFAILALLSVLFSGVQLRGDRLYGEFYAETINEGTGQAEFTPFLSGIQIHKYSSKSKYFPLTDQIIHWKRKLTEFTQIQLKSIKTWEFKSHFSAASIEAFYTFHSFW</sequence>
<dbReference type="EMBL" id="ALWO02000031">
    <property type="protein sequence ID" value="EOZ97033.1"/>
    <property type="molecule type" value="Genomic_DNA"/>
</dbReference>
<proteinExistence type="predicted"/>
<dbReference type="RefSeq" id="WP_009034556.1">
    <property type="nucleotide sequence ID" value="NZ_ALWO02000031.1"/>
</dbReference>
<dbReference type="Proteomes" id="UP000006073">
    <property type="component" value="Unassembled WGS sequence"/>
</dbReference>
<accession>S2E491</accession>
<evidence type="ECO:0000313" key="1">
    <source>
        <dbReference type="EMBL" id="EOZ97033.1"/>
    </source>
</evidence>
<organism evidence="1 2">
    <name type="scientific">Indibacter alkaliphilus (strain CCUG 57479 / KCTC 22604 / LW1)</name>
    <dbReference type="NCBI Taxonomy" id="1189612"/>
    <lineage>
        <taxon>Bacteria</taxon>
        <taxon>Pseudomonadati</taxon>
        <taxon>Bacteroidota</taxon>
        <taxon>Cytophagia</taxon>
        <taxon>Cytophagales</taxon>
        <taxon>Cyclobacteriaceae</taxon>
    </lineage>
</organism>
<gene>
    <name evidence="1" type="ORF">A33Q_1951</name>
</gene>